<dbReference type="GO" id="GO:0046872">
    <property type="term" value="F:metal ion binding"/>
    <property type="evidence" value="ECO:0007669"/>
    <property type="project" value="UniProtKB-KW"/>
</dbReference>
<protein>
    <recommendedName>
        <fullName evidence="13">Integrase catalytic domain-containing protein</fullName>
    </recommendedName>
</protein>
<dbReference type="GO" id="GO:0006310">
    <property type="term" value="P:DNA recombination"/>
    <property type="evidence" value="ECO:0007669"/>
    <property type="project" value="UniProtKB-KW"/>
</dbReference>
<evidence type="ECO:0000256" key="7">
    <source>
        <dbReference type="ARBA" id="ARBA00022908"/>
    </source>
</evidence>
<keyword evidence="12" id="KW-1185">Reference proteome</keyword>
<keyword evidence="4" id="KW-0255">Endonuclease</keyword>
<evidence type="ECO:0008006" key="13">
    <source>
        <dbReference type="Google" id="ProtNLM"/>
    </source>
</evidence>
<evidence type="ECO:0000256" key="10">
    <source>
        <dbReference type="ARBA" id="ARBA00023172"/>
    </source>
</evidence>
<dbReference type="AlphaFoldDB" id="A0A0L6UDI2"/>
<proteinExistence type="predicted"/>
<evidence type="ECO:0000256" key="9">
    <source>
        <dbReference type="ARBA" id="ARBA00022932"/>
    </source>
</evidence>
<dbReference type="SUPFAM" id="SSF53098">
    <property type="entry name" value="Ribonuclease H-like"/>
    <property type="match status" value="1"/>
</dbReference>
<dbReference type="GO" id="GO:0016787">
    <property type="term" value="F:hydrolase activity"/>
    <property type="evidence" value="ECO:0007669"/>
    <property type="project" value="UniProtKB-KW"/>
</dbReference>
<reference evidence="11 12" key="1">
    <citation type="submission" date="2015-08" db="EMBL/GenBank/DDBJ databases">
        <title>Next Generation Sequencing and Analysis of the Genome of Puccinia sorghi L Schw, the Causal Agent of Maize Common Rust.</title>
        <authorList>
            <person name="Rochi L."/>
            <person name="Burguener G."/>
            <person name="Darino M."/>
            <person name="Turjanski A."/>
            <person name="Kreff E."/>
            <person name="Dieguez M.J."/>
            <person name="Sacco F."/>
        </authorList>
    </citation>
    <scope>NUCLEOTIDE SEQUENCE [LARGE SCALE GENOMIC DNA]</scope>
    <source>
        <strain evidence="11 12">RO10H11247</strain>
    </source>
</reference>
<evidence type="ECO:0000313" key="12">
    <source>
        <dbReference type="Proteomes" id="UP000037035"/>
    </source>
</evidence>
<keyword evidence="2" id="KW-0540">Nuclease</keyword>
<keyword evidence="6" id="KW-0460">Magnesium</keyword>
<dbReference type="InterPro" id="IPR039537">
    <property type="entry name" value="Retrotran_Ty1/copia-like"/>
</dbReference>
<dbReference type="GO" id="GO:0003676">
    <property type="term" value="F:nucleic acid binding"/>
    <property type="evidence" value="ECO:0007669"/>
    <property type="project" value="InterPro"/>
</dbReference>
<gene>
    <name evidence="11" type="ORF">VP01_7105g1</name>
</gene>
<evidence type="ECO:0000313" key="11">
    <source>
        <dbReference type="EMBL" id="KNZ46629.1"/>
    </source>
</evidence>
<sequence length="201" mass="22189">MSAGVLLQKGCEITPKKENFKVSKDGIARFRGKVENNLFAVENPNTVGGSVTHASNFSQPQSNFLRSIHEKFGHTSLQRLGPFIPSSISKAERDGFECKACTLSKITKQPFKEESAPASKVFTRIHLGIIGPIDPESKIKSRYILTLVNNYSGYLAGFLLGKKDETTEVLINFLEAENKRRGYFPNQICSDGGGEFTGNRL</sequence>
<dbReference type="GO" id="GO:0003887">
    <property type="term" value="F:DNA-directed DNA polymerase activity"/>
    <property type="evidence" value="ECO:0007669"/>
    <property type="project" value="UniProtKB-KW"/>
</dbReference>
<dbReference type="VEuPathDB" id="FungiDB:VP01_7105g1"/>
<evidence type="ECO:0000256" key="6">
    <source>
        <dbReference type="ARBA" id="ARBA00022842"/>
    </source>
</evidence>
<comment type="caution">
    <text evidence="11">The sequence shown here is derived from an EMBL/GenBank/DDBJ whole genome shotgun (WGS) entry which is preliminary data.</text>
</comment>
<keyword evidence="1" id="KW-0548">Nucleotidyltransferase</keyword>
<dbReference type="InterPro" id="IPR012337">
    <property type="entry name" value="RNaseH-like_sf"/>
</dbReference>
<dbReference type="GO" id="GO:0004519">
    <property type="term" value="F:endonuclease activity"/>
    <property type="evidence" value="ECO:0007669"/>
    <property type="project" value="UniProtKB-KW"/>
</dbReference>
<dbReference type="PANTHER" id="PTHR42648">
    <property type="entry name" value="TRANSPOSASE, PUTATIVE-RELATED"/>
    <property type="match status" value="1"/>
</dbReference>
<keyword evidence="9" id="KW-0808">Transferase</keyword>
<keyword evidence="7" id="KW-0229">DNA integration</keyword>
<evidence type="ECO:0000256" key="2">
    <source>
        <dbReference type="ARBA" id="ARBA00022722"/>
    </source>
</evidence>
<dbReference type="Gene3D" id="3.30.420.10">
    <property type="entry name" value="Ribonuclease H-like superfamily/Ribonuclease H"/>
    <property type="match status" value="1"/>
</dbReference>
<evidence type="ECO:0000256" key="3">
    <source>
        <dbReference type="ARBA" id="ARBA00022723"/>
    </source>
</evidence>
<dbReference type="EMBL" id="LAVV01012501">
    <property type="protein sequence ID" value="KNZ46629.1"/>
    <property type="molecule type" value="Genomic_DNA"/>
</dbReference>
<dbReference type="Proteomes" id="UP000037035">
    <property type="component" value="Unassembled WGS sequence"/>
</dbReference>
<evidence type="ECO:0000256" key="1">
    <source>
        <dbReference type="ARBA" id="ARBA00022695"/>
    </source>
</evidence>
<organism evidence="11 12">
    <name type="scientific">Puccinia sorghi</name>
    <dbReference type="NCBI Taxonomy" id="27349"/>
    <lineage>
        <taxon>Eukaryota</taxon>
        <taxon>Fungi</taxon>
        <taxon>Dikarya</taxon>
        <taxon>Basidiomycota</taxon>
        <taxon>Pucciniomycotina</taxon>
        <taxon>Pucciniomycetes</taxon>
        <taxon>Pucciniales</taxon>
        <taxon>Pucciniaceae</taxon>
        <taxon>Puccinia</taxon>
    </lineage>
</organism>
<keyword evidence="5" id="KW-0378">Hydrolase</keyword>
<evidence type="ECO:0000256" key="8">
    <source>
        <dbReference type="ARBA" id="ARBA00022918"/>
    </source>
</evidence>
<evidence type="ECO:0000256" key="4">
    <source>
        <dbReference type="ARBA" id="ARBA00022759"/>
    </source>
</evidence>
<dbReference type="InterPro" id="IPR036397">
    <property type="entry name" value="RNaseH_sf"/>
</dbReference>
<keyword evidence="8" id="KW-0695">RNA-directed DNA polymerase</keyword>
<accession>A0A0L6UDI2</accession>
<dbReference type="GO" id="GO:0003964">
    <property type="term" value="F:RNA-directed DNA polymerase activity"/>
    <property type="evidence" value="ECO:0007669"/>
    <property type="project" value="UniProtKB-KW"/>
</dbReference>
<dbReference type="OrthoDB" id="413361at2759"/>
<keyword evidence="9" id="KW-0239">DNA-directed DNA polymerase</keyword>
<dbReference type="GO" id="GO:0015074">
    <property type="term" value="P:DNA integration"/>
    <property type="evidence" value="ECO:0007669"/>
    <property type="project" value="UniProtKB-KW"/>
</dbReference>
<name>A0A0L6UDI2_9BASI</name>
<keyword evidence="3" id="KW-0479">Metal-binding</keyword>
<dbReference type="PANTHER" id="PTHR42648:SF11">
    <property type="entry name" value="TRANSPOSON TY4-P GAG-POL POLYPROTEIN"/>
    <property type="match status" value="1"/>
</dbReference>
<feature type="non-terminal residue" evidence="11">
    <location>
        <position position="201"/>
    </location>
</feature>
<keyword evidence="10" id="KW-0233">DNA recombination</keyword>
<evidence type="ECO:0000256" key="5">
    <source>
        <dbReference type="ARBA" id="ARBA00022801"/>
    </source>
</evidence>